<proteinExistence type="predicted"/>
<sequence length="84" mass="9937">YKDCRRGKSIKKYLKDSFKRVLQRRRLVSIITVVTFLIALWTVWCEPKRLIDFSGFAWAVFFNSSESSLSFLKEPFFLSNVGTY</sequence>
<evidence type="ECO:0000313" key="2">
    <source>
        <dbReference type="EMBL" id="CDW29943.1"/>
    </source>
</evidence>
<evidence type="ECO:0000256" key="1">
    <source>
        <dbReference type="SAM" id="Phobius"/>
    </source>
</evidence>
<keyword evidence="1" id="KW-0472">Membrane</keyword>
<protein>
    <submittedName>
        <fullName evidence="2">Uncharacterized protein</fullName>
    </submittedName>
</protein>
<name>A0A0K2TV81_LEPSM</name>
<feature type="transmembrane region" description="Helical" evidence="1">
    <location>
        <begin position="27"/>
        <end position="44"/>
    </location>
</feature>
<feature type="non-terminal residue" evidence="2">
    <location>
        <position position="1"/>
    </location>
</feature>
<dbReference type="AlphaFoldDB" id="A0A0K2TV81"/>
<dbReference type="EMBL" id="HACA01012582">
    <property type="protein sequence ID" value="CDW29943.1"/>
    <property type="molecule type" value="Transcribed_RNA"/>
</dbReference>
<organism evidence="2">
    <name type="scientific">Lepeophtheirus salmonis</name>
    <name type="common">Salmon louse</name>
    <name type="synonym">Caligus salmonis</name>
    <dbReference type="NCBI Taxonomy" id="72036"/>
    <lineage>
        <taxon>Eukaryota</taxon>
        <taxon>Metazoa</taxon>
        <taxon>Ecdysozoa</taxon>
        <taxon>Arthropoda</taxon>
        <taxon>Crustacea</taxon>
        <taxon>Multicrustacea</taxon>
        <taxon>Hexanauplia</taxon>
        <taxon>Copepoda</taxon>
        <taxon>Siphonostomatoida</taxon>
        <taxon>Caligidae</taxon>
        <taxon>Lepeophtheirus</taxon>
    </lineage>
</organism>
<accession>A0A0K2TV81</accession>
<keyword evidence="1" id="KW-0812">Transmembrane</keyword>
<reference evidence="2" key="1">
    <citation type="submission" date="2014-05" db="EMBL/GenBank/DDBJ databases">
        <authorList>
            <person name="Chronopoulou M."/>
        </authorList>
    </citation>
    <scope>NUCLEOTIDE SEQUENCE</scope>
    <source>
        <tissue evidence="2">Whole organism</tissue>
    </source>
</reference>
<keyword evidence="1" id="KW-1133">Transmembrane helix</keyword>